<protein>
    <recommendedName>
        <fullName evidence="3">DUF4270 domain-containing protein</fullName>
    </recommendedName>
</protein>
<evidence type="ECO:0000313" key="1">
    <source>
        <dbReference type="EMBL" id="SFS39659.1"/>
    </source>
</evidence>
<name>A0A1I6PHM9_9FLAO</name>
<dbReference type="OrthoDB" id="1466062at2"/>
<dbReference type="EMBL" id="FOZP01000002">
    <property type="protein sequence ID" value="SFS39659.1"/>
    <property type="molecule type" value="Genomic_DNA"/>
</dbReference>
<reference evidence="2" key="1">
    <citation type="submission" date="2016-10" db="EMBL/GenBank/DDBJ databases">
        <authorList>
            <person name="Varghese N."/>
            <person name="Submissions S."/>
        </authorList>
    </citation>
    <scope>NUCLEOTIDE SEQUENCE [LARGE SCALE GENOMIC DNA]</scope>
    <source>
        <strain evidence="2">DSM 24450</strain>
    </source>
</reference>
<sequence length="511" mass="57039">MTTKVVQKFKNFGLLALFVLSIISCEKEIESIGVNLIDNNVFNKDVFVTEVTSENVNIDRVPTNGNSQYLLGVYSDNEFGTLKASIATQLILPTTGETYANGYGTNTTIDSVLINIPYQTTVEDDYSDGKPKFSIDSVFGNKETSFKLSVYELKTFLNTLDPNDPSKTAVYYSDKVFQKGDIPLYSGDFKVNPNDTVAYIKRYDFDGTTVVKTDTIKETDSKPTIKIPLNKALIKQIFVDNAANTEFSSIDNFTHYFRGLYIEAETSTNDNAHLVSLSMTNAKMTIYYSKTVDETADQDLDGNGTKGETGVRTSHNYAFLFGNLKANYFDRSYTNSKQSGADRLYVQGAAGSLATIDLFVGQNLSELQNKNWLINDANLTFYVDQNASSDIAPEQLMIYNYQENSQITDMITEGTSVVGGYLEYDDDGKPYKYVFKITDYISELLKSDEPLDLVKLGIKVYNNPTDAPVSVSDLIVREVSWTPKGVVLYNHNASAAEKRVKLEISYTELNK</sequence>
<dbReference type="STRING" id="593133.SAMN04488006_1039"/>
<dbReference type="RefSeq" id="WP_090223449.1">
    <property type="nucleotide sequence ID" value="NZ_FOZP01000002.1"/>
</dbReference>
<organism evidence="1 2">
    <name type="scientific">Lutibacter maritimus</name>
    <dbReference type="NCBI Taxonomy" id="593133"/>
    <lineage>
        <taxon>Bacteria</taxon>
        <taxon>Pseudomonadati</taxon>
        <taxon>Bacteroidota</taxon>
        <taxon>Flavobacteriia</taxon>
        <taxon>Flavobacteriales</taxon>
        <taxon>Flavobacteriaceae</taxon>
        <taxon>Lutibacter</taxon>
    </lineage>
</organism>
<dbReference type="Proteomes" id="UP000199312">
    <property type="component" value="Unassembled WGS sequence"/>
</dbReference>
<dbReference type="InterPro" id="IPR025366">
    <property type="entry name" value="DUF4270"/>
</dbReference>
<dbReference type="PROSITE" id="PS51257">
    <property type="entry name" value="PROKAR_LIPOPROTEIN"/>
    <property type="match status" value="1"/>
</dbReference>
<gene>
    <name evidence="1" type="ORF">SAMN04488006_1039</name>
</gene>
<dbReference type="Pfam" id="PF14092">
    <property type="entry name" value="DUF4270"/>
    <property type="match status" value="1"/>
</dbReference>
<dbReference type="AlphaFoldDB" id="A0A1I6PHM9"/>
<evidence type="ECO:0008006" key="3">
    <source>
        <dbReference type="Google" id="ProtNLM"/>
    </source>
</evidence>
<proteinExistence type="predicted"/>
<accession>A0A1I6PHM9</accession>
<keyword evidence="2" id="KW-1185">Reference proteome</keyword>
<evidence type="ECO:0000313" key="2">
    <source>
        <dbReference type="Proteomes" id="UP000199312"/>
    </source>
</evidence>